<dbReference type="AlphaFoldDB" id="A0A4P6KGE7"/>
<name>A0A4P6KGE7_9MICO</name>
<feature type="transmembrane region" description="Helical" evidence="1">
    <location>
        <begin position="118"/>
        <end position="139"/>
    </location>
</feature>
<dbReference type="KEGG" id="ltr:EVS81_09620"/>
<protein>
    <recommendedName>
        <fullName evidence="4">DMT family transporter</fullName>
    </recommendedName>
</protein>
<evidence type="ECO:0000256" key="1">
    <source>
        <dbReference type="SAM" id="Phobius"/>
    </source>
</evidence>
<evidence type="ECO:0000313" key="2">
    <source>
        <dbReference type="EMBL" id="QBE49068.1"/>
    </source>
</evidence>
<sequence length="340" mass="34297">MTIRQNGGRRMAQRASHARSAAIAIAAAIAAGVGVSAQTSVNGHVNVVVDSAVLATAINHSSALVLATAFALVTGAFPRARATLRSQQVRLRPWWFLGGLMGFVGVLIVISVTPVLGVVVVGVAVTLGQLAGSVIADSGGLGPGGRRPLTAFRAIGIVVAIAAIAVGAIGRIALDNVWLVPLIVLSGALIAIQQAANAWLVVVTGEFSVMSVINFSVTLVFVLIALLISASTSDIDFAAIPYWAPLGGVLGAVIGVVSALTVRTVGVLSVMLCVAAGQALGGIVLDLVVPVDRVGLTAASVCSAVLAVLAVTIASLHAGPRASRRRGRRSLAPALPQEAH</sequence>
<feature type="transmembrane region" description="Helical" evidence="1">
    <location>
        <begin position="267"/>
        <end position="289"/>
    </location>
</feature>
<dbReference type="Proteomes" id="UP000289260">
    <property type="component" value="Chromosome"/>
</dbReference>
<reference evidence="2 3" key="1">
    <citation type="submission" date="2019-02" db="EMBL/GenBank/DDBJ databases">
        <authorList>
            <person name="Sun L."/>
            <person name="Pan D."/>
            <person name="Wu X."/>
        </authorList>
    </citation>
    <scope>NUCLEOTIDE SEQUENCE [LARGE SCALE GENOMIC DNA]</scope>
    <source>
        <strain evidence="2 3">JW-1</strain>
    </source>
</reference>
<dbReference type="PANTHER" id="PTHR34821:SF2">
    <property type="entry name" value="INNER MEMBRANE PROTEIN YDCZ"/>
    <property type="match status" value="1"/>
</dbReference>
<feature type="transmembrane region" description="Helical" evidence="1">
    <location>
        <begin position="178"/>
        <end position="200"/>
    </location>
</feature>
<feature type="transmembrane region" description="Helical" evidence="1">
    <location>
        <begin position="295"/>
        <end position="319"/>
    </location>
</feature>
<organism evidence="2 3">
    <name type="scientific">Leucobacter triazinivorans</name>
    <dbReference type="NCBI Taxonomy" id="1784719"/>
    <lineage>
        <taxon>Bacteria</taxon>
        <taxon>Bacillati</taxon>
        <taxon>Actinomycetota</taxon>
        <taxon>Actinomycetes</taxon>
        <taxon>Micrococcales</taxon>
        <taxon>Microbacteriaceae</taxon>
        <taxon>Leucobacter</taxon>
    </lineage>
</organism>
<dbReference type="InterPro" id="IPR006750">
    <property type="entry name" value="YdcZ"/>
</dbReference>
<keyword evidence="1" id="KW-0812">Transmembrane</keyword>
<dbReference type="EMBL" id="CP035806">
    <property type="protein sequence ID" value="QBE49068.1"/>
    <property type="molecule type" value="Genomic_DNA"/>
</dbReference>
<dbReference type="GO" id="GO:0005886">
    <property type="term" value="C:plasma membrane"/>
    <property type="evidence" value="ECO:0007669"/>
    <property type="project" value="TreeGrafter"/>
</dbReference>
<feature type="transmembrane region" description="Helical" evidence="1">
    <location>
        <begin position="94"/>
        <end position="112"/>
    </location>
</feature>
<evidence type="ECO:0000313" key="3">
    <source>
        <dbReference type="Proteomes" id="UP000289260"/>
    </source>
</evidence>
<keyword evidence="1" id="KW-1133">Transmembrane helix</keyword>
<keyword evidence="1" id="KW-0472">Membrane</keyword>
<feature type="transmembrane region" description="Helical" evidence="1">
    <location>
        <begin position="151"/>
        <end position="172"/>
    </location>
</feature>
<dbReference type="Pfam" id="PF04657">
    <property type="entry name" value="DMT_YdcZ"/>
    <property type="match status" value="2"/>
</dbReference>
<evidence type="ECO:0008006" key="4">
    <source>
        <dbReference type="Google" id="ProtNLM"/>
    </source>
</evidence>
<gene>
    <name evidence="2" type="ORF">EVS81_09620</name>
</gene>
<dbReference type="PANTHER" id="PTHR34821">
    <property type="entry name" value="INNER MEMBRANE PROTEIN YDCZ"/>
    <property type="match status" value="1"/>
</dbReference>
<feature type="transmembrane region" description="Helical" evidence="1">
    <location>
        <begin position="242"/>
        <end position="260"/>
    </location>
</feature>
<accession>A0A4P6KGE7</accession>
<proteinExistence type="predicted"/>
<feature type="transmembrane region" description="Helical" evidence="1">
    <location>
        <begin position="212"/>
        <end position="230"/>
    </location>
</feature>
<feature type="transmembrane region" description="Helical" evidence="1">
    <location>
        <begin position="53"/>
        <end position="73"/>
    </location>
</feature>
<keyword evidence="3" id="KW-1185">Reference proteome</keyword>